<keyword evidence="2" id="KW-0472">Membrane</keyword>
<feature type="region of interest" description="Disordered" evidence="1">
    <location>
        <begin position="297"/>
        <end position="358"/>
    </location>
</feature>
<name>A0A7J5Y4E7_DISMA</name>
<feature type="transmembrane region" description="Helical" evidence="2">
    <location>
        <begin position="378"/>
        <end position="396"/>
    </location>
</feature>
<gene>
    <name evidence="3" type="ORF">F7725_015969</name>
</gene>
<proteinExistence type="predicted"/>
<comment type="caution">
    <text evidence="3">The sequence shown here is derived from an EMBL/GenBank/DDBJ whole genome shotgun (WGS) entry which is preliminary data.</text>
</comment>
<dbReference type="EMBL" id="JAAKFY010000017">
    <property type="protein sequence ID" value="KAF3843921.1"/>
    <property type="molecule type" value="Genomic_DNA"/>
</dbReference>
<evidence type="ECO:0000313" key="3">
    <source>
        <dbReference type="EMBL" id="KAF3843921.1"/>
    </source>
</evidence>
<evidence type="ECO:0000256" key="2">
    <source>
        <dbReference type="SAM" id="Phobius"/>
    </source>
</evidence>
<feature type="region of interest" description="Disordered" evidence="1">
    <location>
        <begin position="150"/>
        <end position="204"/>
    </location>
</feature>
<accession>A0A7J5Y4E7</accession>
<reference evidence="3 4" key="1">
    <citation type="submission" date="2020-03" db="EMBL/GenBank/DDBJ databases">
        <title>Dissostichus mawsoni Genome sequencing and assembly.</title>
        <authorList>
            <person name="Park H."/>
        </authorList>
    </citation>
    <scope>NUCLEOTIDE SEQUENCE [LARGE SCALE GENOMIC DNA]</scope>
    <source>
        <strain evidence="3">DM0001</strain>
        <tissue evidence="3">Muscle</tissue>
    </source>
</reference>
<evidence type="ECO:0000313" key="4">
    <source>
        <dbReference type="Proteomes" id="UP000518266"/>
    </source>
</evidence>
<keyword evidence="4" id="KW-1185">Reference proteome</keyword>
<feature type="compositionally biased region" description="Gly residues" evidence="1">
    <location>
        <begin position="315"/>
        <end position="327"/>
    </location>
</feature>
<sequence>MDDKNMLNAREIRNKDKDSYPTSSPFGYFLFTSYLQLLLLEHVRSGGVENVVGKLGLTIDVDRCCGFTGQEAVVDLPGALRELEKYREVADPHRVLQQPLEADGPAGHSPLRLAPKLSDMFTAQPLADSEASQRSTSSLQQKLSDMIPAQPLADSERSQRSTSSFQQIHRRTQHFTSTKLPQSAPMECKPAGERGRGDEREGEAGSLQVLAGCLRGPAGPGNGRPGSYSWVGAGCCSWLRTIRRWTRRRTPGRCSGPGAGCGGAAAASLSAHGLAASAGAPPLLLHPLSSPLPQLLLSSPNAGRGHRGELRGEGEGGQPGVDRGGSGHFSELAEEAEVGEAPRPRGWGSRPAGMKGGCPSGVARRCGCGSEDPRGRKFPMPLSLLLLVLWFCWASLSGSWKARARTPSMLSPMSR</sequence>
<keyword evidence="2" id="KW-1133">Transmembrane helix</keyword>
<dbReference type="AlphaFoldDB" id="A0A7J5Y4E7"/>
<keyword evidence="2" id="KW-0812">Transmembrane</keyword>
<organism evidence="3 4">
    <name type="scientific">Dissostichus mawsoni</name>
    <name type="common">Antarctic cod</name>
    <dbReference type="NCBI Taxonomy" id="36200"/>
    <lineage>
        <taxon>Eukaryota</taxon>
        <taxon>Metazoa</taxon>
        <taxon>Chordata</taxon>
        <taxon>Craniata</taxon>
        <taxon>Vertebrata</taxon>
        <taxon>Euteleostomi</taxon>
        <taxon>Actinopterygii</taxon>
        <taxon>Neopterygii</taxon>
        <taxon>Teleostei</taxon>
        <taxon>Neoteleostei</taxon>
        <taxon>Acanthomorphata</taxon>
        <taxon>Eupercaria</taxon>
        <taxon>Perciformes</taxon>
        <taxon>Notothenioidei</taxon>
        <taxon>Nototheniidae</taxon>
        <taxon>Dissostichus</taxon>
    </lineage>
</organism>
<feature type="compositionally biased region" description="Basic and acidic residues" evidence="1">
    <location>
        <begin position="190"/>
        <end position="203"/>
    </location>
</feature>
<protein>
    <submittedName>
        <fullName evidence="3">Uncharacterized protein</fullName>
    </submittedName>
</protein>
<evidence type="ECO:0000256" key="1">
    <source>
        <dbReference type="SAM" id="MobiDB-lite"/>
    </source>
</evidence>
<dbReference type="Proteomes" id="UP000518266">
    <property type="component" value="Unassembled WGS sequence"/>
</dbReference>